<dbReference type="AlphaFoldDB" id="A0A1I3Z5H9"/>
<reference evidence="3" key="1">
    <citation type="submission" date="2016-10" db="EMBL/GenBank/DDBJ databases">
        <authorList>
            <person name="Varghese N."/>
            <person name="Submissions S."/>
        </authorList>
    </citation>
    <scope>NUCLEOTIDE SEQUENCE [LARGE SCALE GENOMIC DNA]</scope>
    <source>
        <strain evidence="3">PL19</strain>
    </source>
</reference>
<dbReference type="Proteomes" id="UP000198928">
    <property type="component" value="Unassembled WGS sequence"/>
</dbReference>
<feature type="region of interest" description="Disordered" evidence="1">
    <location>
        <begin position="1"/>
        <end position="47"/>
    </location>
</feature>
<sequence>MARRGVLPVLPRGARPAALPDLHGDAHEPPPPAPAARGQTGDPHGTVRDRLTRSARRGGFLALTVKVHRLPGAAEHGQDWQTVLRADAASSPGRVKPGLATFVRAVWQRVEEHLTARCAASRTALFLHDAGLVARYWDEGGRILLVRLQSAARRPAQDPHGLWLLCPVEARIQVPHLNGRIVEAVPGDGELAYLDGAFLSSQASA</sequence>
<gene>
    <name evidence="2" type="ORF">SAMN05192584_105315</name>
</gene>
<keyword evidence="3" id="KW-1185">Reference proteome</keyword>
<evidence type="ECO:0000313" key="2">
    <source>
        <dbReference type="EMBL" id="SFK38816.1"/>
    </source>
</evidence>
<dbReference type="OrthoDB" id="4327407at2"/>
<accession>A0A1I3Z5H9</accession>
<dbReference type="EMBL" id="FOSG01000005">
    <property type="protein sequence ID" value="SFK38816.1"/>
    <property type="molecule type" value="Genomic_DNA"/>
</dbReference>
<organism evidence="2 3">
    <name type="scientific">Streptomyces pini</name>
    <dbReference type="NCBI Taxonomy" id="1520580"/>
    <lineage>
        <taxon>Bacteria</taxon>
        <taxon>Bacillati</taxon>
        <taxon>Actinomycetota</taxon>
        <taxon>Actinomycetes</taxon>
        <taxon>Kitasatosporales</taxon>
        <taxon>Streptomycetaceae</taxon>
        <taxon>Streptomyces</taxon>
    </lineage>
</organism>
<evidence type="ECO:0000313" key="3">
    <source>
        <dbReference type="Proteomes" id="UP000198928"/>
    </source>
</evidence>
<protein>
    <submittedName>
        <fullName evidence="2">Uncharacterized protein</fullName>
    </submittedName>
</protein>
<evidence type="ECO:0000256" key="1">
    <source>
        <dbReference type="SAM" id="MobiDB-lite"/>
    </source>
</evidence>
<proteinExistence type="predicted"/>
<dbReference type="RefSeq" id="WP_093849182.1">
    <property type="nucleotide sequence ID" value="NZ_FOSG01000005.1"/>
</dbReference>
<name>A0A1I3Z5H9_9ACTN</name>